<dbReference type="InterPro" id="IPR006076">
    <property type="entry name" value="FAD-dep_OxRdtase"/>
</dbReference>
<dbReference type="GO" id="GO:0016491">
    <property type="term" value="F:oxidoreductase activity"/>
    <property type="evidence" value="ECO:0007669"/>
    <property type="project" value="UniProtKB-KW"/>
</dbReference>
<name>A0A060DZ91_9PROT</name>
<evidence type="ECO:0000313" key="4">
    <source>
        <dbReference type="Proteomes" id="UP000027186"/>
    </source>
</evidence>
<keyword evidence="3" id="KW-0614">Plasmid</keyword>
<accession>A0A060DZ91</accession>
<keyword evidence="1" id="KW-0560">Oxidoreductase</keyword>
<sequence length="434" mass="46451">MSALLKPLLDAPLPDSHWAASAVAGPETGPLDGSIRVDVAVVGAGVTGLSTAIHLAEQGVRVAVLEAREPGFGGSGRNNGQIIPTLSRLDPVNLTVAYGEAKGSALARMVGGSAALVFDLIERYQMRCDGVQKGWIQPAHRPGRMTAAEQRVAQWRALGAEVALLDAAQTERALGTRFWHGAMVAPTGGHVNPLSLAREMARAALGLGVAIHSDTPVVSIGRAGTGWTLTTPRGSVTADRVVLATNAYTDDLWPGLRRSVVPVLNFQMVTEPLPAALRASVLPSDMACSDTRGDLHFFRWTADNRLVSGCTLVRSADAERRARERTRERIRRVFPQIGNPAIARSWSGHLAMTADFRPHFHELAPGVTGAVGYNGRGMALGTAVGRELARHATGTGAQELALPFTPVKPLPFHDLVTRFSRLYMLHLRRLDRTD</sequence>
<evidence type="ECO:0000259" key="2">
    <source>
        <dbReference type="Pfam" id="PF01266"/>
    </source>
</evidence>
<dbReference type="Gene3D" id="3.30.9.10">
    <property type="entry name" value="D-Amino Acid Oxidase, subunit A, domain 2"/>
    <property type="match status" value="1"/>
</dbReference>
<dbReference type="EMBL" id="CP007797">
    <property type="protein sequence ID" value="AIB16109.1"/>
    <property type="molecule type" value="Genomic_DNA"/>
</dbReference>
<geneLocation type="plasmid" evidence="3 4">
    <name>AbAZ39_p4</name>
</geneLocation>
<dbReference type="KEGG" id="abq:ABAZ39_30090"/>
<dbReference type="Pfam" id="PF01266">
    <property type="entry name" value="DAO"/>
    <property type="match status" value="1"/>
</dbReference>
<dbReference type="PANTHER" id="PTHR13847">
    <property type="entry name" value="SARCOSINE DEHYDROGENASE-RELATED"/>
    <property type="match status" value="1"/>
</dbReference>
<dbReference type="InterPro" id="IPR036188">
    <property type="entry name" value="FAD/NAD-bd_sf"/>
</dbReference>
<dbReference type="GO" id="GO:0005737">
    <property type="term" value="C:cytoplasm"/>
    <property type="evidence" value="ECO:0007669"/>
    <property type="project" value="TreeGrafter"/>
</dbReference>
<protein>
    <submittedName>
        <fullName evidence="3">FAD-dependent oxidoreductase</fullName>
    </submittedName>
</protein>
<dbReference type="Gene3D" id="3.50.50.60">
    <property type="entry name" value="FAD/NAD(P)-binding domain"/>
    <property type="match status" value="1"/>
</dbReference>
<organism evidence="3 4">
    <name type="scientific">Azospirillum argentinense</name>
    <dbReference type="NCBI Taxonomy" id="2970906"/>
    <lineage>
        <taxon>Bacteria</taxon>
        <taxon>Pseudomonadati</taxon>
        <taxon>Pseudomonadota</taxon>
        <taxon>Alphaproteobacteria</taxon>
        <taxon>Rhodospirillales</taxon>
        <taxon>Azospirillaceae</taxon>
        <taxon>Azospirillum</taxon>
    </lineage>
</organism>
<dbReference type="PANTHER" id="PTHR13847:SF281">
    <property type="entry name" value="FAD DEPENDENT OXIDOREDUCTASE DOMAIN-CONTAINING PROTEIN"/>
    <property type="match status" value="1"/>
</dbReference>
<feature type="domain" description="FAD dependent oxidoreductase" evidence="2">
    <location>
        <begin position="38"/>
        <end position="390"/>
    </location>
</feature>
<dbReference type="AlphaFoldDB" id="A0A060DZ91"/>
<evidence type="ECO:0000256" key="1">
    <source>
        <dbReference type="ARBA" id="ARBA00023002"/>
    </source>
</evidence>
<reference evidence="3 4" key="1">
    <citation type="journal article" date="2014" name="Genome Announc.">
        <title>Complete Genome Sequence of the Model Rhizosphere Strain Azospirillum brasilense Az39, Successfully Applied in Agriculture.</title>
        <authorList>
            <person name="Rivera D."/>
            <person name="Revale S."/>
            <person name="Molina R."/>
            <person name="Gualpa J."/>
            <person name="Puente M."/>
            <person name="Maroniche G."/>
            <person name="Paris G."/>
            <person name="Baker D."/>
            <person name="Clavijo B."/>
            <person name="McLay K."/>
            <person name="Spaepen S."/>
            <person name="Perticari A."/>
            <person name="Vazquez M."/>
            <person name="Wisniewski-Dye F."/>
            <person name="Watkins C."/>
            <person name="Martinez-Abarca F."/>
            <person name="Vanderleyden J."/>
            <person name="Cassan F."/>
        </authorList>
    </citation>
    <scope>NUCLEOTIDE SEQUENCE [LARGE SCALE GENOMIC DNA]</scope>
    <source>
        <strain evidence="3 4">Az39</strain>
        <plasmid evidence="3">AbAZ39_p4</plasmid>
    </source>
</reference>
<proteinExistence type="predicted"/>
<dbReference type="SUPFAM" id="SSF51905">
    <property type="entry name" value="FAD/NAD(P)-binding domain"/>
    <property type="match status" value="1"/>
</dbReference>
<gene>
    <name evidence="3" type="ORF">ABAZ39_30090</name>
</gene>
<dbReference type="RefSeq" id="WP_051658726.1">
    <property type="nucleotide sequence ID" value="NZ_CP007797.1"/>
</dbReference>
<dbReference type="Proteomes" id="UP000027186">
    <property type="component" value="Plasmid AbAZ39_p4"/>
</dbReference>
<evidence type="ECO:0000313" key="3">
    <source>
        <dbReference type="EMBL" id="AIB16109.1"/>
    </source>
</evidence>